<evidence type="ECO:0000259" key="5">
    <source>
        <dbReference type="Pfam" id="PF18052"/>
    </source>
</evidence>
<keyword evidence="1" id="KW-0677">Repeat</keyword>
<evidence type="ECO:0000313" key="6">
    <source>
        <dbReference type="EMBL" id="PPS04556.1"/>
    </source>
</evidence>
<reference evidence="6 7" key="1">
    <citation type="submission" date="2015-01" db="EMBL/GenBank/DDBJ databases">
        <title>Genome of allotetraploid Gossypium barbadense reveals genomic plasticity and fiber elongation in cotton evolution.</title>
        <authorList>
            <person name="Chen X."/>
            <person name="Liu X."/>
            <person name="Zhao B."/>
            <person name="Zheng H."/>
            <person name="Hu Y."/>
            <person name="Lu G."/>
            <person name="Yang C."/>
            <person name="Chen J."/>
            <person name="Shan C."/>
            <person name="Zhang L."/>
            <person name="Zhou Y."/>
            <person name="Wang L."/>
            <person name="Guo W."/>
            <person name="Bai Y."/>
            <person name="Ruan J."/>
            <person name="Shangguan X."/>
            <person name="Mao Y."/>
            <person name="Jiang J."/>
            <person name="Zhu Y."/>
            <person name="Lei J."/>
            <person name="Kang H."/>
            <person name="Chen S."/>
            <person name="He X."/>
            <person name="Wang R."/>
            <person name="Wang Y."/>
            <person name="Chen J."/>
            <person name="Wang L."/>
            <person name="Yu S."/>
            <person name="Wang B."/>
            <person name="Wei J."/>
            <person name="Song S."/>
            <person name="Lu X."/>
            <person name="Gao Z."/>
            <person name="Gu W."/>
            <person name="Deng X."/>
            <person name="Ma D."/>
            <person name="Wang S."/>
            <person name="Liang W."/>
            <person name="Fang L."/>
            <person name="Cai C."/>
            <person name="Zhu X."/>
            <person name="Zhou B."/>
            <person name="Zhang Y."/>
            <person name="Chen Z."/>
            <person name="Xu S."/>
            <person name="Zhu R."/>
            <person name="Wang S."/>
            <person name="Zhang T."/>
            <person name="Zhao G."/>
        </authorList>
    </citation>
    <scope>NUCLEOTIDE SEQUENCE [LARGE SCALE GENOMIC DNA]</scope>
    <source>
        <strain evidence="7">cv. Xinhai21</strain>
        <tissue evidence="6">Leaf</tissue>
    </source>
</reference>
<dbReference type="Proteomes" id="UP000239757">
    <property type="component" value="Unassembled WGS sequence"/>
</dbReference>
<sequence length="218" mass="24670">MTGGTRASNGPALLYQPPPTASTVPASTVPPVVLPIRCHLAFASTKPLFVHPDDYHRFSYLVIVVESSRIKKLKQLFEAILMVLMTNTIAFDISGGLATKLSSLALFRIGLWWNFKDDTKDLKSTISTERAVLLDAEEQSMISNLVKNWLEKPKDAFYDVDDLLDDFSTEEQADEREHERPMETSFMTKKRQQMHSFVSKDEIIGREDDKATLPKHVL</sequence>
<evidence type="ECO:0000256" key="1">
    <source>
        <dbReference type="ARBA" id="ARBA00022737"/>
    </source>
</evidence>
<keyword evidence="3" id="KW-0611">Plant defense</keyword>
<dbReference type="InterPro" id="IPR041118">
    <property type="entry name" value="Rx_N"/>
</dbReference>
<dbReference type="GO" id="GO:0006952">
    <property type="term" value="P:defense response"/>
    <property type="evidence" value="ECO:0007669"/>
    <property type="project" value="UniProtKB-KW"/>
</dbReference>
<evidence type="ECO:0000313" key="7">
    <source>
        <dbReference type="Proteomes" id="UP000239757"/>
    </source>
</evidence>
<feature type="region of interest" description="Disordered" evidence="4">
    <location>
        <begin position="170"/>
        <end position="205"/>
    </location>
</feature>
<evidence type="ECO:0000256" key="3">
    <source>
        <dbReference type="ARBA" id="ARBA00022821"/>
    </source>
</evidence>
<protein>
    <recommendedName>
        <fullName evidence="5">Disease resistance N-terminal domain-containing protein</fullName>
    </recommendedName>
</protein>
<dbReference type="Pfam" id="PF18052">
    <property type="entry name" value="Rx_N"/>
    <property type="match status" value="1"/>
</dbReference>
<dbReference type="Gene3D" id="1.20.5.4130">
    <property type="match status" value="1"/>
</dbReference>
<name>A0A2P5XMJ4_GOSBA</name>
<evidence type="ECO:0000256" key="2">
    <source>
        <dbReference type="ARBA" id="ARBA00022741"/>
    </source>
</evidence>
<gene>
    <name evidence="6" type="ORF">GOBAR_AA16125</name>
</gene>
<dbReference type="EMBL" id="KZ664580">
    <property type="protein sequence ID" value="PPS04556.1"/>
    <property type="molecule type" value="Genomic_DNA"/>
</dbReference>
<organism evidence="6 7">
    <name type="scientific">Gossypium barbadense</name>
    <name type="common">Sea Island cotton</name>
    <name type="synonym">Hibiscus barbadensis</name>
    <dbReference type="NCBI Taxonomy" id="3634"/>
    <lineage>
        <taxon>Eukaryota</taxon>
        <taxon>Viridiplantae</taxon>
        <taxon>Streptophyta</taxon>
        <taxon>Embryophyta</taxon>
        <taxon>Tracheophyta</taxon>
        <taxon>Spermatophyta</taxon>
        <taxon>Magnoliopsida</taxon>
        <taxon>eudicotyledons</taxon>
        <taxon>Gunneridae</taxon>
        <taxon>Pentapetalae</taxon>
        <taxon>rosids</taxon>
        <taxon>malvids</taxon>
        <taxon>Malvales</taxon>
        <taxon>Malvaceae</taxon>
        <taxon>Malvoideae</taxon>
        <taxon>Gossypium</taxon>
    </lineage>
</organism>
<evidence type="ECO:0000256" key="4">
    <source>
        <dbReference type="SAM" id="MobiDB-lite"/>
    </source>
</evidence>
<keyword evidence="2" id="KW-0547">Nucleotide-binding</keyword>
<dbReference type="AlphaFoldDB" id="A0A2P5XMJ4"/>
<accession>A0A2P5XMJ4</accession>
<feature type="domain" description="Disease resistance N-terminal" evidence="5">
    <location>
        <begin position="97"/>
        <end position="178"/>
    </location>
</feature>
<proteinExistence type="predicted"/>
<dbReference type="GO" id="GO:0000166">
    <property type="term" value="F:nucleotide binding"/>
    <property type="evidence" value="ECO:0007669"/>
    <property type="project" value="UniProtKB-KW"/>
</dbReference>